<dbReference type="Pfam" id="PF00583">
    <property type="entry name" value="Acetyltransf_1"/>
    <property type="match status" value="1"/>
</dbReference>
<keyword evidence="4" id="KW-1185">Reference proteome</keyword>
<dbReference type="Gene3D" id="3.40.630.30">
    <property type="match status" value="1"/>
</dbReference>
<dbReference type="Proteomes" id="UP001254488">
    <property type="component" value="Unassembled WGS sequence"/>
</dbReference>
<gene>
    <name evidence="3" type="ORF">RM538_13075</name>
</gene>
<dbReference type="PANTHER" id="PTHR13947">
    <property type="entry name" value="GNAT FAMILY N-ACETYLTRANSFERASE"/>
    <property type="match status" value="1"/>
</dbReference>
<dbReference type="EMBL" id="JAVRHZ010000009">
    <property type="protein sequence ID" value="MDT0556943.1"/>
    <property type="molecule type" value="Genomic_DNA"/>
</dbReference>
<protein>
    <submittedName>
        <fullName evidence="3">GNAT family N-acetyltransferase</fullName>
    </submittedName>
</protein>
<comment type="caution">
    <text evidence="3">The sequence shown here is derived from an EMBL/GenBank/DDBJ whole genome shotgun (WGS) entry which is preliminary data.</text>
</comment>
<evidence type="ECO:0000313" key="3">
    <source>
        <dbReference type="EMBL" id="MDT0556943.1"/>
    </source>
</evidence>
<dbReference type="CDD" id="cd04301">
    <property type="entry name" value="NAT_SF"/>
    <property type="match status" value="1"/>
</dbReference>
<evidence type="ECO:0000259" key="2">
    <source>
        <dbReference type="PROSITE" id="PS51186"/>
    </source>
</evidence>
<name>A0ABU2YFH9_9FLAO</name>
<dbReference type="InterPro" id="IPR050769">
    <property type="entry name" value="NAT_camello-type"/>
</dbReference>
<proteinExistence type="predicted"/>
<reference evidence="3 4" key="1">
    <citation type="submission" date="2023-09" db="EMBL/GenBank/DDBJ databases">
        <authorList>
            <person name="Rey-Velasco X."/>
        </authorList>
    </citation>
    <scope>NUCLEOTIDE SEQUENCE [LARGE SCALE GENOMIC DNA]</scope>
    <source>
        <strain evidence="3 4">W242</strain>
    </source>
</reference>
<dbReference type="PROSITE" id="PS51186">
    <property type="entry name" value="GNAT"/>
    <property type="match status" value="1"/>
</dbReference>
<keyword evidence="1" id="KW-0808">Transferase</keyword>
<dbReference type="SUPFAM" id="SSF55729">
    <property type="entry name" value="Acyl-CoA N-acyltransferases (Nat)"/>
    <property type="match status" value="1"/>
</dbReference>
<accession>A0ABU2YFH9</accession>
<dbReference type="InterPro" id="IPR000182">
    <property type="entry name" value="GNAT_dom"/>
</dbReference>
<organism evidence="3 4">
    <name type="scientific">Patiriisocius hiemis</name>
    <dbReference type="NCBI Taxonomy" id="3075604"/>
    <lineage>
        <taxon>Bacteria</taxon>
        <taxon>Pseudomonadati</taxon>
        <taxon>Bacteroidota</taxon>
        <taxon>Flavobacteriia</taxon>
        <taxon>Flavobacteriales</taxon>
        <taxon>Flavobacteriaceae</taxon>
        <taxon>Patiriisocius</taxon>
    </lineage>
</organism>
<dbReference type="InterPro" id="IPR016181">
    <property type="entry name" value="Acyl_CoA_acyltransferase"/>
</dbReference>
<dbReference type="RefSeq" id="WP_311333888.1">
    <property type="nucleotide sequence ID" value="NZ_JAVRHZ010000009.1"/>
</dbReference>
<evidence type="ECO:0000313" key="4">
    <source>
        <dbReference type="Proteomes" id="UP001254488"/>
    </source>
</evidence>
<evidence type="ECO:0000256" key="1">
    <source>
        <dbReference type="ARBA" id="ARBA00022679"/>
    </source>
</evidence>
<feature type="domain" description="N-acetyltransferase" evidence="2">
    <location>
        <begin position="1"/>
        <end position="150"/>
    </location>
</feature>
<sequence length="150" mass="17299">MLQIVKTTNQNKDFISLVKELDAELAIRDGDDHDFYNQFNKLDTIQHCLIAYLDTFPVGCGAIKEYDTSTMEIKRMYTKTTARGKGVASQLLQQLENWARELGYQKCILETGINQPEAIALYKKCEYKRMEENYGQYKGVAASFCFKKKL</sequence>
<dbReference type="PANTHER" id="PTHR13947:SF37">
    <property type="entry name" value="LD18367P"/>
    <property type="match status" value="1"/>
</dbReference>